<evidence type="ECO:0000313" key="2">
    <source>
        <dbReference type="EMBL" id="ETO24305.1"/>
    </source>
</evidence>
<dbReference type="PANTHER" id="PTHR32205">
    <property type="entry name" value="ARCHAEMETZINCIN-2-RELATED"/>
    <property type="match status" value="1"/>
</dbReference>
<keyword evidence="1" id="KW-0812">Transmembrane</keyword>
<keyword evidence="3" id="KW-1185">Reference proteome</keyword>
<dbReference type="PANTHER" id="PTHR32205:SF5">
    <property type="entry name" value="ARCHAEMETZINCIN-2"/>
    <property type="match status" value="1"/>
</dbReference>
<dbReference type="GO" id="GO:0008237">
    <property type="term" value="F:metallopeptidase activity"/>
    <property type="evidence" value="ECO:0007669"/>
    <property type="project" value="InterPro"/>
</dbReference>
<sequence>MKKKELFSIIHYHQYFTFDLVYRTPGVQNSNYSYERDCTLYFILGKLQMPLLYNNKKINFFVLQKQELKKGATKRTEEKEEEKTPTFKVPNKDIQQAAIKIGFEDSCSETCRKQRTVEQDKLVDKRLSDTPNRVSIDSILSPKAADKNLSTTDSIEEKYDSSVTLKIHFLAILAAATQSFFCLQVDILPAIECSTEEQKKRYGIRKRKLEQLNTVHINNDLYFRREYLHSSQGSYMAWIGVTMFDLYPGAGWSYVFGEANFGRGVGVFSFIRYLSPLLQQSFFMSTYLFVLIKNPNGKIKNKRIIYLDKLFFLI</sequence>
<dbReference type="OrthoDB" id="2365600at2759"/>
<dbReference type="InterPro" id="IPR052009">
    <property type="entry name" value="Archaemetzincin"/>
</dbReference>
<reference evidence="2 3" key="1">
    <citation type="journal article" date="2013" name="Curr. Biol.">
        <title>The Genome of the Foraminiferan Reticulomyxa filosa.</title>
        <authorList>
            <person name="Glockner G."/>
            <person name="Hulsmann N."/>
            <person name="Schleicher M."/>
            <person name="Noegel A.A."/>
            <person name="Eichinger L."/>
            <person name="Gallinger C."/>
            <person name="Pawlowski J."/>
            <person name="Sierra R."/>
            <person name="Euteneuer U."/>
            <person name="Pillet L."/>
            <person name="Moustafa A."/>
            <person name="Platzer M."/>
            <person name="Groth M."/>
            <person name="Szafranski K."/>
            <person name="Schliwa M."/>
        </authorList>
    </citation>
    <scope>NUCLEOTIDE SEQUENCE [LARGE SCALE GENOMIC DNA]</scope>
</reference>
<feature type="transmembrane region" description="Helical" evidence="1">
    <location>
        <begin position="233"/>
        <end position="250"/>
    </location>
</feature>
<keyword evidence="1" id="KW-1133">Transmembrane helix</keyword>
<dbReference type="EMBL" id="ASPP01009304">
    <property type="protein sequence ID" value="ETO24305.1"/>
    <property type="molecule type" value="Genomic_DNA"/>
</dbReference>
<name>X6NDA1_RETFI</name>
<dbReference type="AlphaFoldDB" id="X6NDA1"/>
<protein>
    <submittedName>
        <fullName evidence="2">Uncharacterized protein</fullName>
    </submittedName>
</protein>
<dbReference type="Gene3D" id="3.40.390.10">
    <property type="entry name" value="Collagenase (Catalytic Domain)"/>
    <property type="match status" value="1"/>
</dbReference>
<dbReference type="InterPro" id="IPR024079">
    <property type="entry name" value="MetalloPept_cat_dom_sf"/>
</dbReference>
<organism evidence="2 3">
    <name type="scientific">Reticulomyxa filosa</name>
    <dbReference type="NCBI Taxonomy" id="46433"/>
    <lineage>
        <taxon>Eukaryota</taxon>
        <taxon>Sar</taxon>
        <taxon>Rhizaria</taxon>
        <taxon>Retaria</taxon>
        <taxon>Foraminifera</taxon>
        <taxon>Monothalamids</taxon>
        <taxon>Reticulomyxidae</taxon>
        <taxon>Reticulomyxa</taxon>
    </lineage>
</organism>
<proteinExistence type="predicted"/>
<feature type="transmembrane region" description="Helical" evidence="1">
    <location>
        <begin position="270"/>
        <end position="292"/>
    </location>
</feature>
<keyword evidence="1" id="KW-0472">Membrane</keyword>
<dbReference type="MEROPS" id="M54.002"/>
<accession>X6NDA1</accession>
<evidence type="ECO:0000256" key="1">
    <source>
        <dbReference type="SAM" id="Phobius"/>
    </source>
</evidence>
<comment type="caution">
    <text evidence="2">The sequence shown here is derived from an EMBL/GenBank/DDBJ whole genome shotgun (WGS) entry which is preliminary data.</text>
</comment>
<dbReference type="Proteomes" id="UP000023152">
    <property type="component" value="Unassembled WGS sequence"/>
</dbReference>
<evidence type="ECO:0000313" key="3">
    <source>
        <dbReference type="Proteomes" id="UP000023152"/>
    </source>
</evidence>
<gene>
    <name evidence="2" type="ORF">RFI_12851</name>
</gene>